<evidence type="ECO:0000256" key="5">
    <source>
        <dbReference type="SAM" id="MobiDB-lite"/>
    </source>
</evidence>
<feature type="compositionally biased region" description="Basic residues" evidence="5">
    <location>
        <begin position="1255"/>
        <end position="1264"/>
    </location>
</feature>
<feature type="transmembrane region" description="Helical" evidence="6">
    <location>
        <begin position="666"/>
        <end position="685"/>
    </location>
</feature>
<keyword evidence="2 6" id="KW-0812">Transmembrane</keyword>
<evidence type="ECO:0000256" key="3">
    <source>
        <dbReference type="ARBA" id="ARBA00022989"/>
    </source>
</evidence>
<feature type="transmembrane region" description="Helical" evidence="6">
    <location>
        <begin position="626"/>
        <end position="646"/>
    </location>
</feature>
<feature type="transmembrane region" description="Helical" evidence="6">
    <location>
        <begin position="341"/>
        <end position="364"/>
    </location>
</feature>
<keyword evidence="8" id="KW-1185">Reference proteome</keyword>
<dbReference type="SUPFAM" id="SSF103473">
    <property type="entry name" value="MFS general substrate transporter"/>
    <property type="match status" value="1"/>
</dbReference>
<feature type="compositionally biased region" description="Polar residues" evidence="5">
    <location>
        <begin position="82"/>
        <end position="94"/>
    </location>
</feature>
<evidence type="ECO:0000313" key="8">
    <source>
        <dbReference type="Proteomes" id="UP000887560"/>
    </source>
</evidence>
<dbReference type="WBParaSite" id="scf7180000422607.g9295">
    <property type="protein sequence ID" value="scf7180000422607.g9295"/>
    <property type="gene ID" value="scf7180000422607.g9295"/>
</dbReference>
<evidence type="ECO:0000256" key="2">
    <source>
        <dbReference type="ARBA" id="ARBA00022692"/>
    </source>
</evidence>
<feature type="compositionally biased region" description="Pro residues" evidence="5">
    <location>
        <begin position="1174"/>
        <end position="1195"/>
    </location>
</feature>
<feature type="region of interest" description="Disordered" evidence="5">
    <location>
        <begin position="976"/>
        <end position="1003"/>
    </location>
</feature>
<feature type="compositionally biased region" description="Pro residues" evidence="5">
    <location>
        <begin position="769"/>
        <end position="817"/>
    </location>
</feature>
<dbReference type="PANTHER" id="PTHR11662:SF314">
    <property type="entry name" value="MAJOR FACILITATOR SUPERFAMILY (MFS) PROFILE DOMAIN-CONTAINING PROTEIN"/>
    <property type="match status" value="1"/>
</dbReference>
<keyword evidence="3 6" id="KW-1133">Transmembrane helix</keyword>
<feature type="transmembrane region" description="Helical" evidence="6">
    <location>
        <begin position="426"/>
        <end position="444"/>
    </location>
</feature>
<evidence type="ECO:0000256" key="6">
    <source>
        <dbReference type="SAM" id="Phobius"/>
    </source>
</evidence>
<feature type="transmembrane region" description="Helical" evidence="6">
    <location>
        <begin position="568"/>
        <end position="591"/>
    </location>
</feature>
<feature type="region of interest" description="Disordered" evidence="5">
    <location>
        <begin position="243"/>
        <end position="281"/>
    </location>
</feature>
<keyword evidence="4 6" id="KW-0472">Membrane</keyword>
<dbReference type="InterPro" id="IPR020846">
    <property type="entry name" value="MFS_dom"/>
</dbReference>
<sequence>MLKFSTQTKQKSFSSLFKNKQQLNCSNIAGPSNGNNNTDRGENYLPAPTVAVLSTVNTQPLTIIPIYGSPTPPIPRRLTLPNSQQNQTAKQQRFSNSSSQSTSTTTISRSVPSSSTTTTSSSSSISPSSKTSSSSPPSCPPPSSSSGSLGSILTNSNTSSKSSRIFPSTRISTSNISVSMVCMIKRTSAQFQQVQQQQQQMQSLQPNNNNNQNNMQYGINQINEQEKEKSDVFILLRRRKREKENIQQQQQINSTETSKQLSTEKQSECANSRRRRKHLNNNNREIRSTVYFESCHEAEKLSWSSTDQGIVFAAQNAGSLFMLFTGAHADRLNSKWTISGALILLVLSNALLPLVASISVWLVVVARLLTGLSDALLQPSTSSLITRWFPPKERPFAIGLITGTLLILPLAGFLCSRQDILGGWPVIFYLSALIGIGILFAWLLMSADKPSKHFCTSNRERSFVEEKIAEERLGKRTERRKIPWKRLATCRPLYIGVAALICHEYPLVIMLQLLPKYINDVLLLSNTANGFVSALPIAVLFLAKTFSSSISSFIQANKKGRFKIGRTALAKWFNGIASLGLGICVGIVPLLHTDQQRVNAIFVLCLANAFAGLHTPGVQIALLQIAPAYTGIITGIAFGCVAIFSIVNKILSNYIVQSGSLSEWTIVFWIAAVIALLPVFFFTLWGSAERQHWASTGSTIRRKNTKRKNNFGKVFPMEEINNCNKKDEATNNSEQNNNNNSVFYINKIEKNASLFSSENLLRSKRQICGPPPFGGPGGPPPFGGPGGSPPFGGPGGPPPFGGPPHPGQFGGPPPNPLLNPQQCQPMNCQPMQCQPYCCTPMMPPPPPPPPSQQNFGPPPEPCCLCCTPMDICCQPPPPPMPPQSLSQFGPPPPMQTACTCITITVQQKPQDICSCAAPLSAGGQGAFPPMGMGGGMPPPMMGGGGHMPPPPFMHRDHQFGGMFGPQMPMGGGMGGGPPPSMRPGGMPPMGGGMGGPPPPHMMSSPSPFGGPMMSPPMGGGPPPPLGAGRGQPVCICTPMQQDCCPPPPPPPPPPMAHGPGLGQQMPPQATALTISCVCTPMRQDACCPPQTPPPQFAPPPPPMPRPPQGGGQPVCICTPIQQDPCCPPPQQLQAAPMLPPPPFQQQPPMGMPPSSMTPQFQPPMGGGPMGGRPPFTPPPFGAGNPPFPPPPPGPPGGGMMMGGGGGPNACVCIPAGHGGGPGMGGPPPPGMMGGGPGMMPPQPCACTAAAAKQKTERKVKKQRRSAFQWLRPEDPSTVENL</sequence>
<feature type="compositionally biased region" description="Pro residues" evidence="5">
    <location>
        <begin position="1089"/>
        <end position="1107"/>
    </location>
</feature>
<feature type="domain" description="Major facilitator superfamily (MFS) profile" evidence="7">
    <location>
        <begin position="269"/>
        <end position="690"/>
    </location>
</feature>
<feature type="region of interest" description="Disordered" evidence="5">
    <location>
        <begin position="766"/>
        <end position="818"/>
    </location>
</feature>
<comment type="subcellular location">
    <subcellularLocation>
        <location evidence="1">Membrane</location>
        <topology evidence="1">Multi-pass membrane protein</topology>
    </subcellularLocation>
</comment>
<feature type="compositionally biased region" description="Low complexity" evidence="5">
    <location>
        <begin position="95"/>
        <end position="136"/>
    </location>
</feature>
<dbReference type="Pfam" id="PF07690">
    <property type="entry name" value="MFS_1"/>
    <property type="match status" value="1"/>
</dbReference>
<dbReference type="PANTHER" id="PTHR11662">
    <property type="entry name" value="SOLUTE CARRIER FAMILY 17"/>
    <property type="match status" value="1"/>
</dbReference>
<feature type="region of interest" description="Disordered" evidence="5">
    <location>
        <begin position="67"/>
        <end position="166"/>
    </location>
</feature>
<dbReference type="GO" id="GO:0006820">
    <property type="term" value="P:monoatomic anion transport"/>
    <property type="evidence" value="ECO:0007669"/>
    <property type="project" value="TreeGrafter"/>
</dbReference>
<feature type="region of interest" description="Disordered" evidence="5">
    <location>
        <begin position="1165"/>
        <end position="1195"/>
    </location>
</feature>
<dbReference type="PROSITE" id="PS50850">
    <property type="entry name" value="MFS"/>
    <property type="match status" value="1"/>
</dbReference>
<organism evidence="8 9">
    <name type="scientific">Meloidogyne floridensis</name>
    <dbReference type="NCBI Taxonomy" id="298350"/>
    <lineage>
        <taxon>Eukaryota</taxon>
        <taxon>Metazoa</taxon>
        <taxon>Ecdysozoa</taxon>
        <taxon>Nematoda</taxon>
        <taxon>Chromadorea</taxon>
        <taxon>Rhabditida</taxon>
        <taxon>Tylenchina</taxon>
        <taxon>Tylenchomorpha</taxon>
        <taxon>Tylenchoidea</taxon>
        <taxon>Meloidogynidae</taxon>
        <taxon>Meloidogyninae</taxon>
        <taxon>Meloidogyne</taxon>
    </lineage>
</organism>
<name>A0A915NYD3_9BILA</name>
<dbReference type="GO" id="GO:0016020">
    <property type="term" value="C:membrane"/>
    <property type="evidence" value="ECO:0007669"/>
    <property type="project" value="UniProtKB-SubCell"/>
</dbReference>
<dbReference type="FunFam" id="1.20.1250.20:FF:000532">
    <property type="entry name" value="SLC (SoLute Carrier) homolog"/>
    <property type="match status" value="1"/>
</dbReference>
<evidence type="ECO:0000256" key="4">
    <source>
        <dbReference type="ARBA" id="ARBA00023136"/>
    </source>
</evidence>
<dbReference type="InterPro" id="IPR011701">
    <property type="entry name" value="MFS"/>
</dbReference>
<dbReference type="InterPro" id="IPR050382">
    <property type="entry name" value="MFS_Na/Anion_cotransporter"/>
</dbReference>
<evidence type="ECO:0000313" key="9">
    <source>
        <dbReference type="WBParaSite" id="scf7180000422607.g9295"/>
    </source>
</evidence>
<feature type="transmembrane region" description="Helical" evidence="6">
    <location>
        <begin position="597"/>
        <end position="614"/>
    </location>
</feature>
<feature type="transmembrane region" description="Helical" evidence="6">
    <location>
        <begin position="493"/>
        <end position="514"/>
    </location>
</feature>
<feature type="compositionally biased region" description="Polar residues" evidence="5">
    <location>
        <begin position="149"/>
        <end position="166"/>
    </location>
</feature>
<dbReference type="Gene3D" id="1.20.1250.20">
    <property type="entry name" value="MFS general substrate transporter like domains"/>
    <property type="match status" value="1"/>
</dbReference>
<dbReference type="InterPro" id="IPR036259">
    <property type="entry name" value="MFS_trans_sf"/>
</dbReference>
<evidence type="ECO:0000256" key="1">
    <source>
        <dbReference type="ARBA" id="ARBA00004141"/>
    </source>
</evidence>
<reference evidence="9" key="1">
    <citation type="submission" date="2022-11" db="UniProtKB">
        <authorList>
            <consortium name="WormBaseParasite"/>
        </authorList>
    </citation>
    <scope>IDENTIFICATION</scope>
</reference>
<feature type="region of interest" description="Disordered" evidence="5">
    <location>
        <begin position="1089"/>
        <end position="1110"/>
    </location>
</feature>
<proteinExistence type="predicted"/>
<protein>
    <submittedName>
        <fullName evidence="9">Major facilitator superfamily (MFS) profile domain-containing protein</fullName>
    </submittedName>
</protein>
<dbReference type="Proteomes" id="UP000887560">
    <property type="component" value="Unplaced"/>
</dbReference>
<accession>A0A915NYD3</accession>
<feature type="compositionally biased region" description="Polar residues" evidence="5">
    <location>
        <begin position="254"/>
        <end position="270"/>
    </location>
</feature>
<feature type="transmembrane region" description="Helical" evidence="6">
    <location>
        <begin position="396"/>
        <end position="414"/>
    </location>
</feature>
<dbReference type="GO" id="GO:0022857">
    <property type="term" value="F:transmembrane transporter activity"/>
    <property type="evidence" value="ECO:0007669"/>
    <property type="project" value="InterPro"/>
</dbReference>
<feature type="region of interest" description="Disordered" evidence="5">
    <location>
        <begin position="1255"/>
        <end position="1281"/>
    </location>
</feature>
<evidence type="ECO:0000259" key="7">
    <source>
        <dbReference type="PROSITE" id="PS50850"/>
    </source>
</evidence>